<comment type="similarity">
    <text evidence="2">Belongs to the acyl-CoA dehydrogenase family.</text>
</comment>
<evidence type="ECO:0000256" key="3">
    <source>
        <dbReference type="ARBA" id="ARBA00022630"/>
    </source>
</evidence>
<dbReference type="Pfam" id="PF00441">
    <property type="entry name" value="Acyl-CoA_dh_1"/>
    <property type="match status" value="1"/>
</dbReference>
<comment type="cofactor">
    <cofactor evidence="1">
        <name>FAD</name>
        <dbReference type="ChEBI" id="CHEBI:57692"/>
    </cofactor>
</comment>
<protein>
    <submittedName>
        <fullName evidence="8">Acyl-CoA dehydrogenase</fullName>
    </submittedName>
</protein>
<dbReference type="InterPro" id="IPR009100">
    <property type="entry name" value="AcylCoA_DH/oxidase_NM_dom_sf"/>
</dbReference>
<keyword evidence="9" id="KW-1185">Reference proteome</keyword>
<comment type="caution">
    <text evidence="8">The sequence shown here is derived from an EMBL/GenBank/DDBJ whole genome shotgun (WGS) entry which is preliminary data.</text>
</comment>
<proteinExistence type="inferred from homology"/>
<feature type="domain" description="Acyl-CoA dehydrogenase/oxidase C-terminal" evidence="6">
    <location>
        <begin position="248"/>
        <end position="385"/>
    </location>
</feature>
<evidence type="ECO:0000256" key="2">
    <source>
        <dbReference type="ARBA" id="ARBA00009347"/>
    </source>
</evidence>
<dbReference type="CDD" id="cd00567">
    <property type="entry name" value="ACAD"/>
    <property type="match status" value="1"/>
</dbReference>
<reference evidence="8 9" key="1">
    <citation type="submission" date="2015-11" db="EMBL/GenBank/DDBJ databases">
        <title>Expanding the genomic diversity of Burkholderia species for the development of highly accurate diagnostics.</title>
        <authorList>
            <person name="Sahl J."/>
            <person name="Keim P."/>
            <person name="Wagner D."/>
        </authorList>
    </citation>
    <scope>NUCLEOTIDE SEQUENCE [LARGE SCALE GENOMIC DNA]</scope>
    <source>
        <strain evidence="8 9">TSV85</strain>
    </source>
</reference>
<evidence type="ECO:0000256" key="4">
    <source>
        <dbReference type="ARBA" id="ARBA00022827"/>
    </source>
</evidence>
<keyword evidence="4" id="KW-0274">FAD</keyword>
<dbReference type="InterPro" id="IPR009075">
    <property type="entry name" value="AcylCo_DH/oxidase_C"/>
</dbReference>
<evidence type="ECO:0000256" key="1">
    <source>
        <dbReference type="ARBA" id="ARBA00001974"/>
    </source>
</evidence>
<evidence type="ECO:0000256" key="5">
    <source>
        <dbReference type="SAM" id="MobiDB-lite"/>
    </source>
</evidence>
<dbReference type="SUPFAM" id="SSF47203">
    <property type="entry name" value="Acyl-CoA dehydrogenase C-terminal domain-like"/>
    <property type="match status" value="1"/>
</dbReference>
<dbReference type="InterPro" id="IPR046373">
    <property type="entry name" value="Acyl-CoA_Oxase/DH_mid-dom_sf"/>
</dbReference>
<evidence type="ECO:0000313" key="9">
    <source>
        <dbReference type="Proteomes" id="UP000062788"/>
    </source>
</evidence>
<dbReference type="InterPro" id="IPR036250">
    <property type="entry name" value="AcylCo_DH-like_C"/>
</dbReference>
<evidence type="ECO:0000259" key="6">
    <source>
        <dbReference type="Pfam" id="PF00441"/>
    </source>
</evidence>
<dbReference type="EMBL" id="LOWA01000013">
    <property type="protein sequence ID" value="KVE29562.1"/>
    <property type="molecule type" value="Genomic_DNA"/>
</dbReference>
<dbReference type="GO" id="GO:0003995">
    <property type="term" value="F:acyl-CoA dehydrogenase activity"/>
    <property type="evidence" value="ECO:0007669"/>
    <property type="project" value="TreeGrafter"/>
</dbReference>
<dbReference type="InterPro" id="IPR037069">
    <property type="entry name" value="AcylCoA_DH/ox_N_sf"/>
</dbReference>
<dbReference type="PANTHER" id="PTHR43884:SF12">
    <property type="entry name" value="ISOVALERYL-COA DEHYDROGENASE, MITOCHONDRIAL-RELATED"/>
    <property type="match status" value="1"/>
</dbReference>
<accession>A0A103E715</accession>
<dbReference type="Pfam" id="PF02770">
    <property type="entry name" value="Acyl-CoA_dh_M"/>
    <property type="match status" value="1"/>
</dbReference>
<dbReference type="GO" id="GO:0050660">
    <property type="term" value="F:flavin adenine dinucleotide binding"/>
    <property type="evidence" value="ECO:0007669"/>
    <property type="project" value="InterPro"/>
</dbReference>
<feature type="domain" description="Acyl-CoA oxidase/dehydrogenase middle" evidence="7">
    <location>
        <begin position="135"/>
        <end position="236"/>
    </location>
</feature>
<dbReference type="Proteomes" id="UP000062788">
    <property type="component" value="Unassembled WGS sequence"/>
</dbReference>
<evidence type="ECO:0000259" key="7">
    <source>
        <dbReference type="Pfam" id="PF02770"/>
    </source>
</evidence>
<name>A0A103E715_9BURK</name>
<dbReference type="InterPro" id="IPR006091">
    <property type="entry name" value="Acyl-CoA_Oxase/DH_mid-dom"/>
</dbReference>
<evidence type="ECO:0000313" key="8">
    <source>
        <dbReference type="EMBL" id="KVE29562.1"/>
    </source>
</evidence>
<feature type="compositionally biased region" description="Basic and acidic residues" evidence="5">
    <location>
        <begin position="9"/>
        <end position="18"/>
    </location>
</feature>
<dbReference type="AlphaFoldDB" id="A0A103E715"/>
<dbReference type="Gene3D" id="2.40.110.10">
    <property type="entry name" value="Butyryl-CoA Dehydrogenase, subunit A, domain 2"/>
    <property type="match status" value="1"/>
</dbReference>
<keyword evidence="3" id="KW-0285">Flavoprotein</keyword>
<sequence length="592" mass="63998">MTAPSARGLGDDTARDGGSDIEQMLGDPFDPTNPLGYARVLEADERGTLCEQAEAVLERWGMNAEFVPRRLGGRWDTADEMVRRLRPVFRRDAALGIGYGVSSFVAAVNVWAGGSARQQRELSDLLLSGGKVSVAYHELSHGNDFLRNAFRAYPDHDGNLLLDGVKEVINNAHRADAWVVFARTDEKSSGRSHSILLLDRQQLQSAIDAGELEILTRYRTAGVRACHLAGLKFSRCRVPVGRIVASRGSGAEISLRSFQVTRIVLPGMAIGMLDTALRVVVGFARERRLYGARVIELPYVRSALSDVMVDLLSADCLVRAAARSLHLVPAHASVYAATVKYLVPLLLRESMNTLSVILGARAYLRDGPYAIFGKMMRDLPIVSVAHAGGTACLLTLLSQLPALGRRAARRAGAALELFDEHVPLPPFDFDALTIAAHGEDRLLDALSNACDTFSSTGERNTSIERLVRDLATARDELRVASASLAPSETGPGAHPDSFALAQRYAWLAAAAACVGVWQAQRATTEQSFVGESAWIVAALSRLQARLGRPKSILSPDIHDAVMSEIVARVDANRSFCLHHAVLNGGADVPEND</sequence>
<dbReference type="Gene3D" id="1.10.540.10">
    <property type="entry name" value="Acyl-CoA dehydrogenase/oxidase, N-terminal domain"/>
    <property type="match status" value="1"/>
</dbReference>
<organism evidence="8 9">
    <name type="scientific">Burkholderia singularis</name>
    <dbReference type="NCBI Taxonomy" id="1503053"/>
    <lineage>
        <taxon>Bacteria</taxon>
        <taxon>Pseudomonadati</taxon>
        <taxon>Pseudomonadota</taxon>
        <taxon>Betaproteobacteria</taxon>
        <taxon>Burkholderiales</taxon>
        <taxon>Burkholderiaceae</taxon>
        <taxon>Burkholderia</taxon>
        <taxon>pseudomallei group</taxon>
    </lineage>
</organism>
<dbReference type="PANTHER" id="PTHR43884">
    <property type="entry name" value="ACYL-COA DEHYDROGENASE"/>
    <property type="match status" value="1"/>
</dbReference>
<dbReference type="Gene3D" id="1.20.140.10">
    <property type="entry name" value="Butyryl-CoA Dehydrogenase, subunit A, domain 3"/>
    <property type="match status" value="1"/>
</dbReference>
<feature type="region of interest" description="Disordered" evidence="5">
    <location>
        <begin position="1"/>
        <end position="30"/>
    </location>
</feature>
<gene>
    <name evidence="8" type="ORF">WS67_04710</name>
</gene>
<dbReference type="SUPFAM" id="SSF56645">
    <property type="entry name" value="Acyl-CoA dehydrogenase NM domain-like"/>
    <property type="match status" value="1"/>
</dbReference>